<comment type="caution">
    <text evidence="13">The sequence shown here is derived from an EMBL/GenBank/DDBJ whole genome shotgun (WGS) entry which is preliminary data.</text>
</comment>
<accession>A0A941I4D4</accession>
<evidence type="ECO:0000256" key="4">
    <source>
        <dbReference type="ARBA" id="ARBA00022452"/>
    </source>
</evidence>
<dbReference type="Pfam" id="PF13609">
    <property type="entry name" value="Porin_4"/>
    <property type="match status" value="1"/>
</dbReference>
<dbReference type="AlphaFoldDB" id="A0A941I4D4"/>
<evidence type="ECO:0000313" key="13">
    <source>
        <dbReference type="EMBL" id="MBR7747366.1"/>
    </source>
</evidence>
<dbReference type="InterPro" id="IPR001702">
    <property type="entry name" value="Porin_Gram-ve"/>
</dbReference>
<dbReference type="PANTHER" id="PTHR34501">
    <property type="entry name" value="PROTEIN YDDL-RELATED"/>
    <property type="match status" value="1"/>
</dbReference>
<feature type="chain" id="PRO_5036771638" evidence="11">
    <location>
        <begin position="24"/>
        <end position="340"/>
    </location>
</feature>
<protein>
    <submittedName>
        <fullName evidence="13">Porin</fullName>
    </submittedName>
</protein>
<feature type="domain" description="Porin" evidence="12">
    <location>
        <begin position="8"/>
        <end position="316"/>
    </location>
</feature>
<dbReference type="InterPro" id="IPR050298">
    <property type="entry name" value="Gram-neg_bact_OMP"/>
</dbReference>
<dbReference type="PANTHER" id="PTHR34501:SF9">
    <property type="entry name" value="MAJOR OUTER MEMBRANE PROTEIN P.IA"/>
    <property type="match status" value="1"/>
</dbReference>
<evidence type="ECO:0000256" key="3">
    <source>
        <dbReference type="ARBA" id="ARBA00022448"/>
    </source>
</evidence>
<dbReference type="PRINTS" id="PR00182">
    <property type="entry name" value="ECOLNEIPORIN"/>
</dbReference>
<evidence type="ECO:0000256" key="11">
    <source>
        <dbReference type="SAM" id="SignalP"/>
    </source>
</evidence>
<dbReference type="RefSeq" id="WP_189344612.1">
    <property type="nucleotide sequence ID" value="NZ_JAGSPM010000007.1"/>
</dbReference>
<dbReference type="GO" id="GO:0034220">
    <property type="term" value="P:monoatomic ion transmembrane transport"/>
    <property type="evidence" value="ECO:0007669"/>
    <property type="project" value="InterPro"/>
</dbReference>
<dbReference type="CDD" id="cd00342">
    <property type="entry name" value="gram_neg_porins"/>
    <property type="match status" value="1"/>
</dbReference>
<evidence type="ECO:0000256" key="9">
    <source>
        <dbReference type="ARBA" id="ARBA00023136"/>
    </source>
</evidence>
<dbReference type="EMBL" id="JAGSPM010000007">
    <property type="protein sequence ID" value="MBR7747366.1"/>
    <property type="molecule type" value="Genomic_DNA"/>
</dbReference>
<evidence type="ECO:0000259" key="12">
    <source>
        <dbReference type="Pfam" id="PF13609"/>
    </source>
</evidence>
<gene>
    <name evidence="13" type="ORF">KDM92_12305</name>
</gene>
<evidence type="ECO:0000256" key="10">
    <source>
        <dbReference type="ARBA" id="ARBA00023237"/>
    </source>
</evidence>
<evidence type="ECO:0000256" key="7">
    <source>
        <dbReference type="ARBA" id="ARBA00023065"/>
    </source>
</evidence>
<evidence type="ECO:0000313" key="14">
    <source>
        <dbReference type="Proteomes" id="UP000680158"/>
    </source>
</evidence>
<keyword evidence="8" id="KW-0626">Porin</keyword>
<keyword evidence="14" id="KW-1185">Reference proteome</keyword>
<dbReference type="GO" id="GO:0015288">
    <property type="term" value="F:porin activity"/>
    <property type="evidence" value="ECO:0007669"/>
    <property type="project" value="UniProtKB-KW"/>
</dbReference>
<evidence type="ECO:0000256" key="2">
    <source>
        <dbReference type="ARBA" id="ARBA00011233"/>
    </source>
</evidence>
<dbReference type="GO" id="GO:0046930">
    <property type="term" value="C:pore complex"/>
    <property type="evidence" value="ECO:0007669"/>
    <property type="project" value="UniProtKB-KW"/>
</dbReference>
<keyword evidence="6 11" id="KW-0732">Signal</keyword>
<dbReference type="Gene3D" id="2.40.160.10">
    <property type="entry name" value="Porin"/>
    <property type="match status" value="1"/>
</dbReference>
<keyword evidence="9" id="KW-0472">Membrane</keyword>
<keyword evidence="3" id="KW-0813">Transport</keyword>
<evidence type="ECO:0000256" key="6">
    <source>
        <dbReference type="ARBA" id="ARBA00022729"/>
    </source>
</evidence>
<dbReference type="PRINTS" id="PR00184">
    <property type="entry name" value="NEISSPPORIN"/>
</dbReference>
<reference evidence="13 14" key="1">
    <citation type="submission" date="2021-04" db="EMBL/GenBank/DDBJ databases">
        <title>novel species isolated from subtropical streams in China.</title>
        <authorList>
            <person name="Lu H."/>
        </authorList>
    </citation>
    <scope>NUCLEOTIDE SEQUENCE [LARGE SCALE GENOMIC DNA]</scope>
    <source>
        <strain evidence="13 14">BYS107W</strain>
    </source>
</reference>
<dbReference type="GO" id="GO:0009279">
    <property type="term" value="C:cell outer membrane"/>
    <property type="evidence" value="ECO:0007669"/>
    <property type="project" value="UniProtKB-SubCell"/>
</dbReference>
<comment type="subunit">
    <text evidence="2">Homotrimer.</text>
</comment>
<keyword evidence="10" id="KW-0998">Cell outer membrane</keyword>
<dbReference type="InterPro" id="IPR033900">
    <property type="entry name" value="Gram_neg_porin_domain"/>
</dbReference>
<dbReference type="InterPro" id="IPR023614">
    <property type="entry name" value="Porin_dom_sf"/>
</dbReference>
<comment type="subcellular location">
    <subcellularLocation>
        <location evidence="1">Cell outer membrane</location>
        <topology evidence="1">Multi-pass membrane protein</topology>
    </subcellularLocation>
</comment>
<sequence>MKKSILALAALSTLGAFSGAAMAQTSVTVYGIVDAGVAYKKAGAGSLTSLDSGLNSTSRLGFRGTETLSGGLKANFNLEMGLKADTGANDSAIFARGAWVGLSSADFGSVNLGRHKSLTYIYGAQIDPFMDGLLGKTDLMFKINAVRDNSITYTSNSFGGGFSVAGQYGFGEKAGDAKANRVTSVAAAYANGPLMANIVWDQVKDTNGNLAVGGEKLLAGMSYDLGKDFFGVKLNAMYEEIKGSTSLTVLKETKEQLYMIGGSIKEGANTFILSYTDSKVKTSTNADSNRIALGYTYDLSKRTNLYASMARVENEKSVKTLADVNGATATLFNFGIRHKF</sequence>
<feature type="signal peptide" evidence="11">
    <location>
        <begin position="1"/>
        <end position="23"/>
    </location>
</feature>
<dbReference type="InterPro" id="IPR002299">
    <property type="entry name" value="Porin_Neis"/>
</dbReference>
<evidence type="ECO:0000256" key="8">
    <source>
        <dbReference type="ARBA" id="ARBA00023114"/>
    </source>
</evidence>
<evidence type="ECO:0000256" key="1">
    <source>
        <dbReference type="ARBA" id="ARBA00004571"/>
    </source>
</evidence>
<proteinExistence type="predicted"/>
<keyword evidence="4" id="KW-1134">Transmembrane beta strand</keyword>
<name>A0A941I4D4_9BURK</name>
<dbReference type="SUPFAM" id="SSF56935">
    <property type="entry name" value="Porins"/>
    <property type="match status" value="1"/>
</dbReference>
<evidence type="ECO:0000256" key="5">
    <source>
        <dbReference type="ARBA" id="ARBA00022692"/>
    </source>
</evidence>
<dbReference type="Proteomes" id="UP000680158">
    <property type="component" value="Unassembled WGS sequence"/>
</dbReference>
<organism evidence="13 14">
    <name type="scientific">Undibacterium baiyunense</name>
    <dbReference type="NCBI Taxonomy" id="2828731"/>
    <lineage>
        <taxon>Bacteria</taxon>
        <taxon>Pseudomonadati</taxon>
        <taxon>Pseudomonadota</taxon>
        <taxon>Betaproteobacteria</taxon>
        <taxon>Burkholderiales</taxon>
        <taxon>Oxalobacteraceae</taxon>
        <taxon>Undibacterium</taxon>
    </lineage>
</organism>
<keyword evidence="5" id="KW-0812">Transmembrane</keyword>
<keyword evidence="7" id="KW-0406">Ion transport</keyword>